<dbReference type="PANTHER" id="PTHR24171">
    <property type="entry name" value="ANKYRIN REPEAT DOMAIN-CONTAINING PROTEIN 39-RELATED"/>
    <property type="match status" value="1"/>
</dbReference>
<comment type="caution">
    <text evidence="5">The sequence shown here is derived from an EMBL/GenBank/DDBJ whole genome shotgun (WGS) entry which is preliminary data.</text>
</comment>
<evidence type="ECO:0000313" key="6">
    <source>
        <dbReference type="Proteomes" id="UP000537862"/>
    </source>
</evidence>
<dbReference type="Pfam" id="PF12796">
    <property type="entry name" value="Ank_2"/>
    <property type="match status" value="1"/>
</dbReference>
<name>A0A849P906_9BURK</name>
<dbReference type="Pfam" id="PF00023">
    <property type="entry name" value="Ank"/>
    <property type="match status" value="1"/>
</dbReference>
<dbReference type="InterPro" id="IPR002110">
    <property type="entry name" value="Ankyrin_rpt"/>
</dbReference>
<protein>
    <submittedName>
        <fullName evidence="5">Ankyrin repeat domain-containing protein</fullName>
    </submittedName>
</protein>
<dbReference type="PANTHER" id="PTHR24171:SF8">
    <property type="entry name" value="BRCA1-ASSOCIATED RING DOMAIN PROTEIN 1"/>
    <property type="match status" value="1"/>
</dbReference>
<sequence>MKKLRAGMAALTFVLSSQIAYANSWWNDVKNDRVNSITAAIEQGQDPNILNEDGHPAIIYAVREDSKRAYMALAKNPKTDVNLANRFDETPLMYAAIIGDVDFAKALIQRGAQVNRLGWAPLHYAASRGQAKMVKLLLEHGAFPNAPAADGSSPLLLAVTSRKADVVKLLLAAGADPKAINQQRKNALDVAREMKLSSIVSLLEGK</sequence>
<dbReference type="Gene3D" id="1.25.40.20">
    <property type="entry name" value="Ankyrin repeat-containing domain"/>
    <property type="match status" value="1"/>
</dbReference>
<dbReference type="Proteomes" id="UP000537862">
    <property type="component" value="Unassembled WGS sequence"/>
</dbReference>
<keyword evidence="6" id="KW-1185">Reference proteome</keyword>
<feature type="chain" id="PRO_5032365592" evidence="4">
    <location>
        <begin position="23"/>
        <end position="206"/>
    </location>
</feature>
<proteinExistence type="predicted"/>
<evidence type="ECO:0000256" key="3">
    <source>
        <dbReference type="PROSITE-ProRule" id="PRU00023"/>
    </source>
</evidence>
<evidence type="ECO:0000256" key="1">
    <source>
        <dbReference type="ARBA" id="ARBA00022737"/>
    </source>
</evidence>
<dbReference type="EMBL" id="JABGBN010000002">
    <property type="protein sequence ID" value="NOL51437.1"/>
    <property type="molecule type" value="Genomic_DNA"/>
</dbReference>
<evidence type="ECO:0000313" key="5">
    <source>
        <dbReference type="EMBL" id="NOL51437.1"/>
    </source>
</evidence>
<evidence type="ECO:0000256" key="2">
    <source>
        <dbReference type="ARBA" id="ARBA00023043"/>
    </source>
</evidence>
<dbReference type="InterPro" id="IPR036770">
    <property type="entry name" value="Ankyrin_rpt-contain_sf"/>
</dbReference>
<feature type="repeat" description="ANK" evidence="3">
    <location>
        <begin position="87"/>
        <end position="115"/>
    </location>
</feature>
<dbReference type="RefSeq" id="WP_171680113.1">
    <property type="nucleotide sequence ID" value="NZ_JABGBN010000002.1"/>
</dbReference>
<gene>
    <name evidence="5" type="ORF">HKX39_04495</name>
</gene>
<organism evidence="5 6">
    <name type="scientific">Pelistega suis</name>
    <dbReference type="NCBI Taxonomy" id="1631957"/>
    <lineage>
        <taxon>Bacteria</taxon>
        <taxon>Pseudomonadati</taxon>
        <taxon>Pseudomonadota</taxon>
        <taxon>Betaproteobacteria</taxon>
        <taxon>Burkholderiales</taxon>
        <taxon>Alcaligenaceae</taxon>
        <taxon>Pelistega</taxon>
    </lineage>
</organism>
<keyword evidence="2 3" id="KW-0040">ANK repeat</keyword>
<dbReference type="AlphaFoldDB" id="A0A849P906"/>
<feature type="repeat" description="ANK" evidence="3">
    <location>
        <begin position="150"/>
        <end position="182"/>
    </location>
</feature>
<reference evidence="5 6" key="1">
    <citation type="submission" date="2020-05" db="EMBL/GenBank/DDBJ databases">
        <authorList>
            <person name="Niu N."/>
        </authorList>
    </citation>
    <scope>NUCLEOTIDE SEQUENCE [LARGE SCALE GENOMIC DNA]</scope>
    <source>
        <strain evidence="5 6">3340-03</strain>
    </source>
</reference>
<dbReference type="SMART" id="SM00248">
    <property type="entry name" value="ANK"/>
    <property type="match status" value="4"/>
</dbReference>
<feature type="signal peptide" evidence="4">
    <location>
        <begin position="1"/>
        <end position="22"/>
    </location>
</feature>
<feature type="repeat" description="ANK" evidence="3">
    <location>
        <begin position="117"/>
        <end position="149"/>
    </location>
</feature>
<keyword evidence="4" id="KW-0732">Signal</keyword>
<dbReference type="PRINTS" id="PR01415">
    <property type="entry name" value="ANKYRIN"/>
</dbReference>
<dbReference type="PROSITE" id="PS50297">
    <property type="entry name" value="ANK_REP_REGION"/>
    <property type="match status" value="3"/>
</dbReference>
<dbReference type="SUPFAM" id="SSF48403">
    <property type="entry name" value="Ankyrin repeat"/>
    <property type="match status" value="1"/>
</dbReference>
<accession>A0A849P906</accession>
<dbReference type="PROSITE" id="PS50088">
    <property type="entry name" value="ANK_REPEAT"/>
    <property type="match status" value="3"/>
</dbReference>
<keyword evidence="1" id="KW-0677">Repeat</keyword>
<evidence type="ECO:0000256" key="4">
    <source>
        <dbReference type="SAM" id="SignalP"/>
    </source>
</evidence>